<protein>
    <submittedName>
        <fullName evidence="3">Uncharacterized protein</fullName>
    </submittedName>
</protein>
<dbReference type="Proteomes" id="UP000887572">
    <property type="component" value="Unplaced"/>
</dbReference>
<accession>A0A914HB54</accession>
<sequence length="737" mass="82813">MNFLPFWIVLIALKAFGVYGSDELRDEWVKCRKNGNGTIRLEKSCKNHLICYKSKMAKDSGKWKFGGRFRVNNPNKGLADKCAGNDGTKGWHALQVTEEGNGTATLTSSFGNNSSVSSNGLKHLLDINITKALSPIGQSVGEEFLKALRLGAFMKDYDGMALRIAAMEILQSIGEKDEKLCKKTCAAKWEHPTETSPNPLASKKKNVDHFGINCTQIDFADDIPEFVLSISTRALYGLACANLQKKYEHGKYPKNYLELAKQDQVDACAQVPTTSFCNESLALYACFQSESKMSVVNKEIAQICQNHLGISMVAGFRTRICVHREAEKELIVVESILDFSFSDQSYKRTQKFSFKMGEITNAMKYIHIIFIEFGNKHQKSVVREEIDGKAILDDSNKETATIGAVLSSIVRQRINGNWAKSLHFIPPSGRYMPIHFQIPSSKFTQLITRQTEYLPYKNDPKIIHPSPCDVMGDECEVVKEIEKKIADLLECCSPKNPGGPCICTLPTPDPKEFTVFPRSAIIKPVNTQDRKRDKVLHTKEQAQQIYENYMKECANCTPFLKKDSARLCCSDLIRLETNFAKNLIEADGPNVDIIISAHIKTRDKINLFELTYETDGAKLVSSSDCPEGANFDSKRNPGYSAICSHDLLTGAAIPCCPEGQNESKSFHFECFRREGESASFWGYWKDKSKDPIRIDDLQCFKYWQLTIKQPPNRTVIDYSFKFKSAVVNGQAIDESRG</sequence>
<dbReference type="AlphaFoldDB" id="A0A914HB54"/>
<proteinExistence type="predicted"/>
<keyword evidence="2" id="KW-1185">Reference proteome</keyword>
<feature type="chain" id="PRO_5036926849" evidence="1">
    <location>
        <begin position="21"/>
        <end position="737"/>
    </location>
</feature>
<evidence type="ECO:0000313" key="2">
    <source>
        <dbReference type="Proteomes" id="UP000887572"/>
    </source>
</evidence>
<organism evidence="2 3">
    <name type="scientific">Globodera rostochiensis</name>
    <name type="common">Golden nematode worm</name>
    <name type="synonym">Heterodera rostochiensis</name>
    <dbReference type="NCBI Taxonomy" id="31243"/>
    <lineage>
        <taxon>Eukaryota</taxon>
        <taxon>Metazoa</taxon>
        <taxon>Ecdysozoa</taxon>
        <taxon>Nematoda</taxon>
        <taxon>Chromadorea</taxon>
        <taxon>Rhabditida</taxon>
        <taxon>Tylenchina</taxon>
        <taxon>Tylenchomorpha</taxon>
        <taxon>Tylenchoidea</taxon>
        <taxon>Heteroderidae</taxon>
        <taxon>Heteroderinae</taxon>
        <taxon>Globodera</taxon>
    </lineage>
</organism>
<evidence type="ECO:0000256" key="1">
    <source>
        <dbReference type="SAM" id="SignalP"/>
    </source>
</evidence>
<reference evidence="3" key="1">
    <citation type="submission" date="2022-11" db="UniProtKB">
        <authorList>
            <consortium name="WormBaseParasite"/>
        </authorList>
    </citation>
    <scope>IDENTIFICATION</scope>
</reference>
<name>A0A914HB54_GLORO</name>
<dbReference type="WBParaSite" id="Gr19_v10_g15474.t1">
    <property type="protein sequence ID" value="Gr19_v10_g15474.t1"/>
    <property type="gene ID" value="Gr19_v10_g15474"/>
</dbReference>
<evidence type="ECO:0000313" key="3">
    <source>
        <dbReference type="WBParaSite" id="Gr19_v10_g15474.t1"/>
    </source>
</evidence>
<keyword evidence="1" id="KW-0732">Signal</keyword>
<feature type="signal peptide" evidence="1">
    <location>
        <begin position="1"/>
        <end position="20"/>
    </location>
</feature>